<dbReference type="InterPro" id="IPR011042">
    <property type="entry name" value="6-blade_b-propeller_TolB-like"/>
</dbReference>
<dbReference type="HOGENOM" id="CLU_040222_0_0_1"/>
<organism evidence="1">
    <name type="scientific">Magallana gigas</name>
    <name type="common">Pacific oyster</name>
    <name type="synonym">Crassostrea gigas</name>
    <dbReference type="NCBI Taxonomy" id="29159"/>
    <lineage>
        <taxon>Eukaryota</taxon>
        <taxon>Metazoa</taxon>
        <taxon>Spiralia</taxon>
        <taxon>Lophotrochozoa</taxon>
        <taxon>Mollusca</taxon>
        <taxon>Bivalvia</taxon>
        <taxon>Autobranchia</taxon>
        <taxon>Pteriomorphia</taxon>
        <taxon>Ostreida</taxon>
        <taxon>Ostreoidea</taxon>
        <taxon>Ostreidae</taxon>
        <taxon>Magallana</taxon>
    </lineage>
</organism>
<dbReference type="Gene3D" id="2.120.10.30">
    <property type="entry name" value="TolB, C-terminal domain"/>
    <property type="match status" value="1"/>
</dbReference>
<proteinExistence type="predicted"/>
<dbReference type="SUPFAM" id="SSF57845">
    <property type="entry name" value="B-box zinc-binding domain"/>
    <property type="match status" value="1"/>
</dbReference>
<sequence>MATRAPECSLGSAQAHIPMCKTHDLYIDITCEDCDVFICSQCAKTDHKDHDWKTIPTAGSLRRRELKETLSRVKEEDMKEIDEKIKNASKQMEDNQKCCDSEVFKLQVHFDAIMSKLDEIRKTFEIEFREKLMRKNAEVIEKQKDLEKQSEKIKDLVKFLEEEHNNMSDYSLIDNLRDLTNLRSNTKCDFEKKDYSVRYRSEGVSSESLESIMGQMFDLDDITVTETDSYQYGEECVSVLEAISKDTCVLRDVKSNYLVRINIRNKKKEKINIDINGVCITDNGDLYATDQKNKSIVRLDPSGSVSTVFNTTSLVPTGICQSTAGGLLVTLTDAESERGQVDSHNRRLARHVTLTGDVIREYEYHVDGQTRLFNEPTRIKQNGNTDICVMNKISMCGGELVILSASGSIKSVYRGENQESQFDPSDVVCDSHFNIIISDYSNSQVHLLSPDAEFMKYLLTENEVTHPCSMSLYKSTLWVGNAFGLVKVFQYYSKL</sequence>
<dbReference type="GO" id="GO:0008270">
    <property type="term" value="F:zinc ion binding"/>
    <property type="evidence" value="ECO:0007669"/>
    <property type="project" value="InterPro"/>
</dbReference>
<name>K1QBS3_MAGGI</name>
<dbReference type="PANTHER" id="PTHR25462:SF296">
    <property type="entry name" value="MEIOTIC P26, ISOFORM F"/>
    <property type="match status" value="1"/>
</dbReference>
<dbReference type="Gene3D" id="3.30.160.60">
    <property type="entry name" value="Classic Zinc Finger"/>
    <property type="match status" value="1"/>
</dbReference>
<dbReference type="InParanoid" id="K1QBS3"/>
<protein>
    <submittedName>
        <fullName evidence="1">Uncharacterized protein</fullName>
    </submittedName>
</protein>
<dbReference type="Pfam" id="PF00643">
    <property type="entry name" value="zf-B_box"/>
    <property type="match status" value="1"/>
</dbReference>
<reference evidence="1" key="1">
    <citation type="journal article" date="2012" name="Nature">
        <title>The oyster genome reveals stress adaptation and complexity of shell formation.</title>
        <authorList>
            <person name="Zhang G."/>
            <person name="Fang X."/>
            <person name="Guo X."/>
            <person name="Li L."/>
            <person name="Luo R."/>
            <person name="Xu F."/>
            <person name="Yang P."/>
            <person name="Zhang L."/>
            <person name="Wang X."/>
            <person name="Qi H."/>
            <person name="Xiong Z."/>
            <person name="Que H."/>
            <person name="Xie Y."/>
            <person name="Holland P.W."/>
            <person name="Paps J."/>
            <person name="Zhu Y."/>
            <person name="Wu F."/>
            <person name="Chen Y."/>
            <person name="Wang J."/>
            <person name="Peng C."/>
            <person name="Meng J."/>
            <person name="Yang L."/>
            <person name="Liu J."/>
            <person name="Wen B."/>
            <person name="Zhang N."/>
            <person name="Huang Z."/>
            <person name="Zhu Q."/>
            <person name="Feng Y."/>
            <person name="Mount A."/>
            <person name="Hedgecock D."/>
            <person name="Xu Z."/>
            <person name="Liu Y."/>
            <person name="Domazet-Loso T."/>
            <person name="Du Y."/>
            <person name="Sun X."/>
            <person name="Zhang S."/>
            <person name="Liu B."/>
            <person name="Cheng P."/>
            <person name="Jiang X."/>
            <person name="Li J."/>
            <person name="Fan D."/>
            <person name="Wang W."/>
            <person name="Fu W."/>
            <person name="Wang T."/>
            <person name="Wang B."/>
            <person name="Zhang J."/>
            <person name="Peng Z."/>
            <person name="Li Y."/>
            <person name="Li N."/>
            <person name="Wang J."/>
            <person name="Chen M."/>
            <person name="He Y."/>
            <person name="Tan F."/>
            <person name="Song X."/>
            <person name="Zheng Q."/>
            <person name="Huang R."/>
            <person name="Yang H."/>
            <person name="Du X."/>
            <person name="Chen L."/>
            <person name="Yang M."/>
            <person name="Gaffney P.M."/>
            <person name="Wang S."/>
            <person name="Luo L."/>
            <person name="She Z."/>
            <person name="Ming Y."/>
            <person name="Huang W."/>
            <person name="Zhang S."/>
            <person name="Huang B."/>
            <person name="Zhang Y."/>
            <person name="Qu T."/>
            <person name="Ni P."/>
            <person name="Miao G."/>
            <person name="Wang J."/>
            <person name="Wang Q."/>
            <person name="Steinberg C.E."/>
            <person name="Wang H."/>
            <person name="Li N."/>
            <person name="Qian L."/>
            <person name="Zhang G."/>
            <person name="Li Y."/>
            <person name="Yang H."/>
            <person name="Liu X."/>
            <person name="Wang J."/>
            <person name="Yin Y."/>
            <person name="Wang J."/>
        </authorList>
    </citation>
    <scope>NUCLEOTIDE SEQUENCE [LARGE SCALE GENOMIC DNA]</scope>
    <source>
        <strain evidence="1">05x7-T-G4-1.051#20</strain>
    </source>
</reference>
<dbReference type="AlphaFoldDB" id="K1QBS3"/>
<dbReference type="PROSITE" id="PS50119">
    <property type="entry name" value="ZF_BBOX"/>
    <property type="match status" value="1"/>
</dbReference>
<evidence type="ECO:0000313" key="1">
    <source>
        <dbReference type="EMBL" id="EKC31408.1"/>
    </source>
</evidence>
<dbReference type="InterPro" id="IPR000315">
    <property type="entry name" value="Znf_B-box"/>
</dbReference>
<dbReference type="SUPFAM" id="SSF63829">
    <property type="entry name" value="Calcium-dependent phosphotriesterase"/>
    <property type="match status" value="1"/>
</dbReference>
<accession>K1QBS3</accession>
<gene>
    <name evidence="1" type="ORF">CGI_10014008</name>
</gene>
<dbReference type="PANTHER" id="PTHR25462">
    <property type="entry name" value="BONUS, ISOFORM C-RELATED"/>
    <property type="match status" value="1"/>
</dbReference>
<dbReference type="InterPro" id="IPR047153">
    <property type="entry name" value="TRIM45/56/19-like"/>
</dbReference>
<dbReference type="EMBL" id="JH818027">
    <property type="protein sequence ID" value="EKC31408.1"/>
    <property type="molecule type" value="Genomic_DNA"/>
</dbReference>